<dbReference type="EMBL" id="JADGKB010000096">
    <property type="protein sequence ID" value="KAJ3253958.1"/>
    <property type="molecule type" value="Genomic_DNA"/>
</dbReference>
<comment type="similarity">
    <text evidence="1">Belongs to the phosphoglycerate mutase family. BPG-dependent PGAM subfamily.</text>
</comment>
<name>A0AAD5Y1P0_9FUNG</name>
<dbReference type="Proteomes" id="UP001210925">
    <property type="component" value="Unassembled WGS sequence"/>
</dbReference>
<dbReference type="SMART" id="SM00855">
    <property type="entry name" value="PGAM"/>
    <property type="match status" value="1"/>
</dbReference>
<dbReference type="PANTHER" id="PTHR20935:SF0">
    <property type="entry name" value="SERINE_THREONINE-PROTEIN PHOSPHATASE PGAM5, MITOCHONDRIAL"/>
    <property type="match status" value="1"/>
</dbReference>
<dbReference type="GO" id="GO:0004722">
    <property type="term" value="F:protein serine/threonine phosphatase activity"/>
    <property type="evidence" value="ECO:0007669"/>
    <property type="project" value="TreeGrafter"/>
</dbReference>
<evidence type="ECO:0000256" key="4">
    <source>
        <dbReference type="ARBA" id="ARBA00040722"/>
    </source>
</evidence>
<sequence>MPANQFANRNWDGRQQNNSKNAVHHIFLVRHGQYDMDESKYTPSSLTEEDFILNDEFCILTDLGKEQAGYTGKYLKAILEKEGLSGYRLYSSDSTRAVETAQIINHNFNVKHYKDSILREGFPCHREPFPIKPNPEEAFDESVRFLACARKFIHRPEVDQAGRIRGVENDGITHSVDILVCHGNMIRFLAAYALQISFEGWLNFFVGHGSVTRISIDSEGKVDLKFLGSTGFMPVEKVTG</sequence>
<evidence type="ECO:0000313" key="6">
    <source>
        <dbReference type="Proteomes" id="UP001210925"/>
    </source>
</evidence>
<protein>
    <recommendedName>
        <fullName evidence="3">Serine/threonine-protein phosphatase PGAM5, mitochondrial</fullName>
    </recommendedName>
    <alternativeName>
        <fullName evidence="4">Serine/threonine-protein phosphatase Pgam5, mitochondrial</fullName>
    </alternativeName>
</protein>
<dbReference type="InterPro" id="IPR051021">
    <property type="entry name" value="Mito_Ser/Thr_phosphatase"/>
</dbReference>
<accession>A0AAD5Y1P0</accession>
<dbReference type="InterPro" id="IPR029033">
    <property type="entry name" value="His_PPase_superfam"/>
</dbReference>
<reference evidence="5" key="1">
    <citation type="submission" date="2020-05" db="EMBL/GenBank/DDBJ databases">
        <title>Phylogenomic resolution of chytrid fungi.</title>
        <authorList>
            <person name="Stajich J.E."/>
            <person name="Amses K."/>
            <person name="Simmons R."/>
            <person name="Seto K."/>
            <person name="Myers J."/>
            <person name="Bonds A."/>
            <person name="Quandt C.A."/>
            <person name="Barry K."/>
            <person name="Liu P."/>
            <person name="Grigoriev I."/>
            <person name="Longcore J.E."/>
            <person name="James T.Y."/>
        </authorList>
    </citation>
    <scope>NUCLEOTIDE SEQUENCE</scope>
    <source>
        <strain evidence="5">PLAUS21</strain>
    </source>
</reference>
<evidence type="ECO:0000313" key="5">
    <source>
        <dbReference type="EMBL" id="KAJ3253958.1"/>
    </source>
</evidence>
<evidence type="ECO:0000256" key="2">
    <source>
        <dbReference type="ARBA" id="ARBA00022801"/>
    </source>
</evidence>
<evidence type="ECO:0000256" key="1">
    <source>
        <dbReference type="ARBA" id="ARBA00006717"/>
    </source>
</evidence>
<dbReference type="Gene3D" id="3.40.50.1240">
    <property type="entry name" value="Phosphoglycerate mutase-like"/>
    <property type="match status" value="1"/>
</dbReference>
<evidence type="ECO:0000256" key="3">
    <source>
        <dbReference type="ARBA" id="ARBA00039765"/>
    </source>
</evidence>
<dbReference type="AlphaFoldDB" id="A0AAD5Y1P0"/>
<dbReference type="CDD" id="cd07067">
    <property type="entry name" value="HP_PGM_like"/>
    <property type="match status" value="1"/>
</dbReference>
<dbReference type="GO" id="GO:0005739">
    <property type="term" value="C:mitochondrion"/>
    <property type="evidence" value="ECO:0007669"/>
    <property type="project" value="TreeGrafter"/>
</dbReference>
<keyword evidence="2" id="KW-0378">Hydrolase</keyword>
<dbReference type="SUPFAM" id="SSF53254">
    <property type="entry name" value="Phosphoglycerate mutase-like"/>
    <property type="match status" value="1"/>
</dbReference>
<comment type="caution">
    <text evidence="5">The sequence shown here is derived from an EMBL/GenBank/DDBJ whole genome shotgun (WGS) entry which is preliminary data.</text>
</comment>
<organism evidence="5 6">
    <name type="scientific">Boothiomyces macroporosus</name>
    <dbReference type="NCBI Taxonomy" id="261099"/>
    <lineage>
        <taxon>Eukaryota</taxon>
        <taxon>Fungi</taxon>
        <taxon>Fungi incertae sedis</taxon>
        <taxon>Chytridiomycota</taxon>
        <taxon>Chytridiomycota incertae sedis</taxon>
        <taxon>Chytridiomycetes</taxon>
        <taxon>Rhizophydiales</taxon>
        <taxon>Terramycetaceae</taxon>
        <taxon>Boothiomyces</taxon>
    </lineage>
</organism>
<dbReference type="InterPro" id="IPR013078">
    <property type="entry name" value="His_Pase_superF_clade-1"/>
</dbReference>
<dbReference type="GO" id="GO:0090141">
    <property type="term" value="P:positive regulation of mitochondrial fission"/>
    <property type="evidence" value="ECO:0007669"/>
    <property type="project" value="TreeGrafter"/>
</dbReference>
<dbReference type="Pfam" id="PF00300">
    <property type="entry name" value="His_Phos_1"/>
    <property type="match status" value="1"/>
</dbReference>
<keyword evidence="6" id="KW-1185">Reference proteome</keyword>
<gene>
    <name evidence="5" type="primary">PGAM5_2</name>
    <name evidence="5" type="ORF">HK103_007627</name>
</gene>
<proteinExistence type="inferred from homology"/>
<dbReference type="PANTHER" id="PTHR20935">
    <property type="entry name" value="PHOSPHOGLYCERATE MUTASE-RELATED"/>
    <property type="match status" value="1"/>
</dbReference>